<keyword evidence="4" id="KW-1185">Reference proteome</keyword>
<evidence type="ECO:0000256" key="1">
    <source>
        <dbReference type="ARBA" id="ARBA00022837"/>
    </source>
</evidence>
<dbReference type="Ensembl" id="ENSCINT00000013710.3">
    <property type="protein sequence ID" value="ENSCINP00000013710.3"/>
    <property type="gene ID" value="ENSCING00000006676.3"/>
</dbReference>
<dbReference type="Gene3D" id="1.10.238.10">
    <property type="entry name" value="EF-hand"/>
    <property type="match status" value="1"/>
</dbReference>
<feature type="compositionally biased region" description="Basic and acidic residues" evidence="2">
    <location>
        <begin position="381"/>
        <end position="390"/>
    </location>
</feature>
<dbReference type="RefSeq" id="XP_002127778.1">
    <property type="nucleotide sequence ID" value="XM_002127742.5"/>
</dbReference>
<dbReference type="KEGG" id="cin:100176870"/>
<dbReference type="HOGENOM" id="CLU_707787_0_0_1"/>
<accession>F7BAG8</accession>
<dbReference type="AlphaFoldDB" id="F7BAG8"/>
<organism evidence="3 4">
    <name type="scientific">Ciona intestinalis</name>
    <name type="common">Transparent sea squirt</name>
    <name type="synonym">Ascidia intestinalis</name>
    <dbReference type="NCBI Taxonomy" id="7719"/>
    <lineage>
        <taxon>Eukaryota</taxon>
        <taxon>Metazoa</taxon>
        <taxon>Chordata</taxon>
        <taxon>Tunicata</taxon>
        <taxon>Ascidiacea</taxon>
        <taxon>Phlebobranchia</taxon>
        <taxon>Cionidae</taxon>
        <taxon>Ciona</taxon>
    </lineage>
</organism>
<name>F7BAG8_CIOIN</name>
<evidence type="ECO:0000256" key="2">
    <source>
        <dbReference type="SAM" id="MobiDB-lite"/>
    </source>
</evidence>
<accession>A0A1W2WFN9</accession>
<dbReference type="PROSITE" id="PS00018">
    <property type="entry name" value="EF_HAND_1"/>
    <property type="match status" value="1"/>
</dbReference>
<reference evidence="3" key="2">
    <citation type="submission" date="2025-08" db="UniProtKB">
        <authorList>
            <consortium name="Ensembl"/>
        </authorList>
    </citation>
    <scope>IDENTIFICATION</scope>
</reference>
<dbReference type="Proteomes" id="UP000008144">
    <property type="component" value="Unassembled WGS sequence"/>
</dbReference>
<dbReference type="InterPro" id="IPR011992">
    <property type="entry name" value="EF-hand-dom_pair"/>
</dbReference>
<evidence type="ECO:0000313" key="3">
    <source>
        <dbReference type="Ensembl" id="ENSCINP00000013710.3"/>
    </source>
</evidence>
<dbReference type="InterPro" id="IPR018247">
    <property type="entry name" value="EF_Hand_1_Ca_BS"/>
</dbReference>
<dbReference type="GeneTree" id="ENSGT00660000096831"/>
<protein>
    <submittedName>
        <fullName evidence="3">Uncharacterized LOC100176870</fullName>
    </submittedName>
</protein>
<sequence length="390" mass="44599">MGYGNPVNTRGTFEDIINLLNIQHLNLHSFLYLMFIASSDEAVMENPAQISEFYHAIDVNKDDRLSRDEMSGITIEQWKDLCRKSDSPHGPTKSEMGDNAEKTNASAAFNPRNNDYYSDAETTKRLVQFIMEEHGYNGVLPYHKFKELIELKSEDHPNSAFIILDTNMDGLLKPDEINKLKLLPFRQVARMGPIYVGDNAEALEEFESIPGFAGKVVTQAMIDIEHEMELKHPVMEVLKQLAEEIKSEPNGWSVEVFTKRMKMVYDQPDAKYVDYPFLFSLLDRDNTGMVTVENMEWLVYSEEANTPLRQIAPKEGDEPVVIKERYQPATARRTLVNLVDTMVSVNQKMKYIKYKLALAKKKKDKMAHGKKEGGKMAQGKMDADAKRDEL</sequence>
<gene>
    <name evidence="3" type="primary">LOC100176870</name>
</gene>
<dbReference type="InParanoid" id="F7BAG8"/>
<evidence type="ECO:0000313" key="4">
    <source>
        <dbReference type="Proteomes" id="UP000008144"/>
    </source>
</evidence>
<keyword evidence="1" id="KW-0106">Calcium</keyword>
<dbReference type="GeneID" id="100176870"/>
<reference evidence="4" key="1">
    <citation type="journal article" date="2002" name="Science">
        <title>The draft genome of Ciona intestinalis: insights into chordate and vertebrate origins.</title>
        <authorList>
            <person name="Dehal P."/>
            <person name="Satou Y."/>
            <person name="Campbell R.K."/>
            <person name="Chapman J."/>
            <person name="Degnan B."/>
            <person name="De Tomaso A."/>
            <person name="Davidson B."/>
            <person name="Di Gregorio A."/>
            <person name="Gelpke M."/>
            <person name="Goodstein D.M."/>
            <person name="Harafuji N."/>
            <person name="Hastings K.E."/>
            <person name="Ho I."/>
            <person name="Hotta K."/>
            <person name="Huang W."/>
            <person name="Kawashima T."/>
            <person name="Lemaire P."/>
            <person name="Martinez D."/>
            <person name="Meinertzhagen I.A."/>
            <person name="Necula S."/>
            <person name="Nonaka M."/>
            <person name="Putnam N."/>
            <person name="Rash S."/>
            <person name="Saiga H."/>
            <person name="Satake M."/>
            <person name="Terry A."/>
            <person name="Yamada L."/>
            <person name="Wang H.G."/>
            <person name="Awazu S."/>
            <person name="Azumi K."/>
            <person name="Boore J."/>
            <person name="Branno M."/>
            <person name="Chin-Bow S."/>
            <person name="DeSantis R."/>
            <person name="Doyle S."/>
            <person name="Francino P."/>
            <person name="Keys D.N."/>
            <person name="Haga S."/>
            <person name="Hayashi H."/>
            <person name="Hino K."/>
            <person name="Imai K.S."/>
            <person name="Inaba K."/>
            <person name="Kano S."/>
            <person name="Kobayashi K."/>
            <person name="Kobayashi M."/>
            <person name="Lee B.I."/>
            <person name="Makabe K.W."/>
            <person name="Manohar C."/>
            <person name="Matassi G."/>
            <person name="Medina M."/>
            <person name="Mochizuki Y."/>
            <person name="Mount S."/>
            <person name="Morishita T."/>
            <person name="Miura S."/>
            <person name="Nakayama A."/>
            <person name="Nishizaka S."/>
            <person name="Nomoto H."/>
            <person name="Ohta F."/>
            <person name="Oishi K."/>
            <person name="Rigoutsos I."/>
            <person name="Sano M."/>
            <person name="Sasaki A."/>
            <person name="Sasakura Y."/>
            <person name="Shoguchi E."/>
            <person name="Shin-i T."/>
            <person name="Spagnuolo A."/>
            <person name="Stainier D."/>
            <person name="Suzuki M.M."/>
            <person name="Tassy O."/>
            <person name="Takatori N."/>
            <person name="Tokuoka M."/>
            <person name="Yagi K."/>
            <person name="Yoshizaki F."/>
            <person name="Wada S."/>
            <person name="Zhang C."/>
            <person name="Hyatt P.D."/>
            <person name="Larimer F."/>
            <person name="Detter C."/>
            <person name="Doggett N."/>
            <person name="Glavina T."/>
            <person name="Hawkins T."/>
            <person name="Richardson P."/>
            <person name="Lucas S."/>
            <person name="Kohara Y."/>
            <person name="Levine M."/>
            <person name="Satoh N."/>
            <person name="Rokhsar D.S."/>
        </authorList>
    </citation>
    <scope>NUCLEOTIDE SEQUENCE [LARGE SCALE GENOMIC DNA]</scope>
</reference>
<feature type="compositionally biased region" description="Polar residues" evidence="2">
    <location>
        <begin position="102"/>
        <end position="114"/>
    </location>
</feature>
<dbReference type="SUPFAM" id="SSF47473">
    <property type="entry name" value="EF-hand"/>
    <property type="match status" value="1"/>
</dbReference>
<feature type="region of interest" description="Disordered" evidence="2">
    <location>
        <begin position="82"/>
        <end position="114"/>
    </location>
</feature>
<reference evidence="3" key="3">
    <citation type="submission" date="2025-09" db="UniProtKB">
        <authorList>
            <consortium name="Ensembl"/>
        </authorList>
    </citation>
    <scope>IDENTIFICATION</scope>
</reference>
<dbReference type="OMA" id="DIEHEME"/>
<proteinExistence type="predicted"/>
<feature type="region of interest" description="Disordered" evidence="2">
    <location>
        <begin position="362"/>
        <end position="390"/>
    </location>
</feature>